<evidence type="ECO:0000256" key="3">
    <source>
        <dbReference type="ARBA" id="ARBA00022842"/>
    </source>
</evidence>
<dbReference type="InterPro" id="IPR023214">
    <property type="entry name" value="HAD_sf"/>
</dbReference>
<dbReference type="Proteomes" id="UP001252270">
    <property type="component" value="Unassembled WGS sequence"/>
</dbReference>
<dbReference type="GO" id="GO:0016787">
    <property type="term" value="F:hydrolase activity"/>
    <property type="evidence" value="ECO:0007669"/>
    <property type="project" value="UniProtKB-KW"/>
</dbReference>
<dbReference type="RefSeq" id="WP_309637096.1">
    <property type="nucleotide sequence ID" value="NZ_JARWAL010000010.1"/>
</dbReference>
<sequence length="236" mass="25841">MRLALFDLDDTLLDGDCSALWNDWMVECGWVDSPGDYLARTQAMNAAYHAGRLKLEQYLAVTLSPLAGRHEAEVAAEVETFVTERIAPRFFPQGRALIARHREQGDLPLLISASSRHLVGPVARRLGIEEVIAVEPELAAGHFTGATTGVLSYRGGKVTRLESWLAERNATASHLCFYSDSQNDLPLLNRVDRPVAVNPDPVLAEVARVEGWERLEWRQNPQPGASSSPLSAAACG</sequence>
<dbReference type="NCBIfam" id="TIGR01490">
    <property type="entry name" value="HAD-SF-IB-hyp1"/>
    <property type="match status" value="1"/>
</dbReference>
<evidence type="ECO:0000256" key="2">
    <source>
        <dbReference type="ARBA" id="ARBA00022801"/>
    </source>
</evidence>
<comment type="caution">
    <text evidence="4">The sequence shown here is derived from an EMBL/GenBank/DDBJ whole genome shotgun (WGS) entry which is preliminary data.</text>
</comment>
<accession>A0ABU1GNA6</accession>
<reference evidence="4 5" key="1">
    <citation type="submission" date="2023-04" db="EMBL/GenBank/DDBJ databases">
        <title>A long-awaited taxogenomic arrangement of the family Halomonadaceae.</title>
        <authorList>
            <person name="De La Haba R."/>
            <person name="Chuvochina M."/>
            <person name="Wittouck S."/>
            <person name="Arahal D.R."/>
            <person name="Sanchez-Porro C."/>
            <person name="Hugenholtz P."/>
            <person name="Ventosa A."/>
        </authorList>
    </citation>
    <scope>NUCLEOTIDE SEQUENCE [LARGE SCALE GENOMIC DNA]</scope>
    <source>
        <strain evidence="4 5">DSM 17332</strain>
    </source>
</reference>
<keyword evidence="5" id="KW-1185">Reference proteome</keyword>
<gene>
    <name evidence="4" type="ORF">QC820_11830</name>
</gene>
<evidence type="ECO:0000256" key="1">
    <source>
        <dbReference type="ARBA" id="ARBA00022723"/>
    </source>
</evidence>
<dbReference type="CDD" id="cd02612">
    <property type="entry name" value="HAD_PGPPase"/>
    <property type="match status" value="1"/>
</dbReference>
<keyword evidence="1" id="KW-0479">Metal-binding</keyword>
<dbReference type="SUPFAM" id="SSF56784">
    <property type="entry name" value="HAD-like"/>
    <property type="match status" value="1"/>
</dbReference>
<keyword evidence="3" id="KW-0460">Magnesium</keyword>
<name>A0ABU1GNA6_9GAMM</name>
<protein>
    <submittedName>
        <fullName evidence="4">HAD-IB family hydrolase</fullName>
        <ecNumber evidence="4">3.1.3.-</ecNumber>
    </submittedName>
</protein>
<dbReference type="InterPro" id="IPR036412">
    <property type="entry name" value="HAD-like_sf"/>
</dbReference>
<evidence type="ECO:0000313" key="4">
    <source>
        <dbReference type="EMBL" id="MDR5893501.1"/>
    </source>
</evidence>
<dbReference type="NCBIfam" id="TIGR01488">
    <property type="entry name" value="HAD-SF-IB"/>
    <property type="match status" value="1"/>
</dbReference>
<organism evidence="4 5">
    <name type="scientific">Halomonas mongoliensis</name>
    <dbReference type="NCBI Taxonomy" id="321265"/>
    <lineage>
        <taxon>Bacteria</taxon>
        <taxon>Pseudomonadati</taxon>
        <taxon>Pseudomonadota</taxon>
        <taxon>Gammaproteobacteria</taxon>
        <taxon>Oceanospirillales</taxon>
        <taxon>Halomonadaceae</taxon>
        <taxon>Halomonas</taxon>
    </lineage>
</organism>
<keyword evidence="2 4" id="KW-0378">Hydrolase</keyword>
<dbReference type="PANTHER" id="PTHR43344">
    <property type="entry name" value="PHOSPHOSERINE PHOSPHATASE"/>
    <property type="match status" value="1"/>
</dbReference>
<dbReference type="EMBL" id="JARWAL010000010">
    <property type="protein sequence ID" value="MDR5893501.1"/>
    <property type="molecule type" value="Genomic_DNA"/>
</dbReference>
<dbReference type="InterPro" id="IPR050582">
    <property type="entry name" value="HAD-like_SerB"/>
</dbReference>
<dbReference type="Gene3D" id="3.40.50.1000">
    <property type="entry name" value="HAD superfamily/HAD-like"/>
    <property type="match status" value="1"/>
</dbReference>
<dbReference type="InterPro" id="IPR006385">
    <property type="entry name" value="HAD_hydro_SerB1"/>
</dbReference>
<dbReference type="Gene3D" id="1.20.1440.100">
    <property type="entry name" value="SG protein - dephosphorylation function"/>
    <property type="match status" value="1"/>
</dbReference>
<proteinExistence type="predicted"/>
<dbReference type="EC" id="3.1.3.-" evidence="4"/>
<dbReference type="PANTHER" id="PTHR43344:SF13">
    <property type="entry name" value="PHOSPHATASE RV3661-RELATED"/>
    <property type="match status" value="1"/>
</dbReference>
<dbReference type="Pfam" id="PF12710">
    <property type="entry name" value="HAD"/>
    <property type="match status" value="1"/>
</dbReference>
<evidence type="ECO:0000313" key="5">
    <source>
        <dbReference type="Proteomes" id="UP001252270"/>
    </source>
</evidence>